<feature type="region of interest" description="Disordered" evidence="1">
    <location>
        <begin position="92"/>
        <end position="131"/>
    </location>
</feature>
<dbReference type="InterPro" id="IPR019111">
    <property type="entry name" value="PRESA_N"/>
</dbReference>
<sequence>MESKKNCTIFSLYSENESQKGTLRSISFKFICLSLYVIGFYYVFINTSLENKGLQIVNISNVYERNLGEAQTKNNGPKWKKYLKLKNEDVNETKSNGNIKSNEQKVEGNKHNSINHDNENNHVENKSNSSMNNINYNDLSKNLTEKELFDVLNSLKECPSKEDLRNIWNHTIGVAKEGVEDIVKELKASIQKYLDNDFYVVIINDIFKSYVYESILDQNMSIFYKTLATEEVKYTKNFYNLINGKHTIDDILKFIYSFLEHFKTLKKELHQKHQKELLADVEKQWHIREQCKFRR</sequence>
<dbReference type="InterPro" id="IPR044885">
    <property type="entry name" value="PRESA_N_sf"/>
</dbReference>
<gene>
    <name evidence="4" type="ORF">PGABG01_0004700</name>
</gene>
<feature type="transmembrane region" description="Helical" evidence="2">
    <location>
        <begin position="26"/>
        <end position="45"/>
    </location>
</feature>
<accession>A0ABY1UWC1</accession>
<feature type="compositionally biased region" description="Basic and acidic residues" evidence="1">
    <location>
        <begin position="102"/>
        <end position="125"/>
    </location>
</feature>
<keyword evidence="2" id="KW-0812">Transmembrane</keyword>
<proteinExistence type="predicted"/>
<keyword evidence="2" id="KW-1133">Transmembrane helix</keyword>
<protein>
    <recommendedName>
        <fullName evidence="3">Plasmodium RESA N-terminal domain-containing protein</fullName>
    </recommendedName>
</protein>
<comment type="caution">
    <text evidence="4">The sequence shown here is derived from an EMBL/GenBank/DDBJ whole genome shotgun (WGS) entry which is preliminary data.</text>
</comment>
<name>A0ABY1UWC1_9APIC</name>
<evidence type="ECO:0000256" key="2">
    <source>
        <dbReference type="SAM" id="Phobius"/>
    </source>
</evidence>
<feature type="domain" description="Plasmodium RESA N-terminal" evidence="3">
    <location>
        <begin position="142"/>
        <end position="272"/>
    </location>
</feature>
<dbReference type="Pfam" id="PF09687">
    <property type="entry name" value="PRESAN"/>
    <property type="match status" value="1"/>
</dbReference>
<dbReference type="Proteomes" id="UP000831156">
    <property type="component" value="Unassembled WGS sequence"/>
</dbReference>
<keyword evidence="5" id="KW-1185">Reference proteome</keyword>
<organism evidence="4 5">
    <name type="scientific">Plasmodium gaboni</name>
    <dbReference type="NCBI Taxonomy" id="647221"/>
    <lineage>
        <taxon>Eukaryota</taxon>
        <taxon>Sar</taxon>
        <taxon>Alveolata</taxon>
        <taxon>Apicomplexa</taxon>
        <taxon>Aconoidasida</taxon>
        <taxon>Haemosporida</taxon>
        <taxon>Plasmodiidae</taxon>
        <taxon>Plasmodium</taxon>
        <taxon>Plasmodium (Laverania)</taxon>
    </lineage>
</organism>
<dbReference type="EMBL" id="FMKD01000024">
    <property type="protein sequence ID" value="SOV20269.1"/>
    <property type="molecule type" value="Genomic_DNA"/>
</dbReference>
<dbReference type="Gene3D" id="6.10.280.180">
    <property type="entry name" value="Plasmodium RESA, N-terminal helical domain"/>
    <property type="match status" value="1"/>
</dbReference>
<evidence type="ECO:0000313" key="5">
    <source>
        <dbReference type="Proteomes" id="UP000831156"/>
    </source>
</evidence>
<dbReference type="NCBIfam" id="TIGR01639">
    <property type="entry name" value="P_fal_TIGR01639"/>
    <property type="match status" value="1"/>
</dbReference>
<keyword evidence="2" id="KW-0472">Membrane</keyword>
<dbReference type="InterPro" id="IPR006526">
    <property type="entry name" value="Export_prot_PHISTa/b/c"/>
</dbReference>
<reference evidence="4" key="1">
    <citation type="submission" date="2016-09" db="EMBL/GenBank/DDBJ databases">
        <authorList>
            <consortium name="Pathogen Informatics"/>
            <person name="Sun Q."/>
            <person name="Inoue M."/>
        </authorList>
    </citation>
    <scope>NUCLEOTIDE SEQUENCE</scope>
</reference>
<evidence type="ECO:0000313" key="4">
    <source>
        <dbReference type="EMBL" id="SOV20269.1"/>
    </source>
</evidence>
<evidence type="ECO:0000256" key="1">
    <source>
        <dbReference type="SAM" id="MobiDB-lite"/>
    </source>
</evidence>
<evidence type="ECO:0000259" key="3">
    <source>
        <dbReference type="Pfam" id="PF09687"/>
    </source>
</evidence>